<protein>
    <submittedName>
        <fullName evidence="9">GMC family oxidoreductase N-terminal domain-containing protein</fullName>
    </submittedName>
</protein>
<sequence length="545" mass="59372">MSSGTYDYVIVGSGAAGSVLAARLSADRDVSVLLIEAGGPDRAPIHLVPKGFYYTVADARYAKDFVTEPYPDGSHEVWHRGRVVGGSTTINGMVWNRGWAPDYDQWEEAGNKGWNWQRFLEAYRGIEAHSLGGTYFRGDKGPVPIEIAGPSEPVCEQLIQAMDRHGIAFEDDMNGSDNNRVSYVASNTRNGLRMSASRAFLRRARRRRNLTVVPNTEAERVLFEGTRAIGVRARRDGKAVTFRARLEVLLCGGAFDSPLLLERSGVGDPDVLEAAGVPLLVASPGVGENLREHRGVLFQLRLDGVRGYNHLASSFSRQMWTGFKYLFTRDGLIAHGGFAVSGIYASDPASWRPDTQSFFTPISTSTANPMTGRLVVDKHPGARFVTFPLHPTSRGHIHITGPSVTDAPELVPNFLSTEHDRRLLLKVVRKAREILATPPFADHVVAELEPGPGISTDEQILDHALNKGNAGYHTLGTCAMGPDEHDVVDDRLRLRGTTGLRVVDASVFPQQPSGNNNAPTMALAWIAADIVRADRVRGAAPGSRP</sequence>
<dbReference type="Pfam" id="PF00732">
    <property type="entry name" value="GMC_oxred_N"/>
    <property type="match status" value="1"/>
</dbReference>
<dbReference type="InterPro" id="IPR000172">
    <property type="entry name" value="GMC_OxRdtase_N"/>
</dbReference>
<evidence type="ECO:0000256" key="6">
    <source>
        <dbReference type="RuleBase" id="RU003968"/>
    </source>
</evidence>
<gene>
    <name evidence="9" type="ORF">J8N05_21575</name>
</gene>
<organism evidence="9 10">
    <name type="scientific">Streptomyces liliiviolaceus</name>
    <dbReference type="NCBI Taxonomy" id="2823109"/>
    <lineage>
        <taxon>Bacteria</taxon>
        <taxon>Bacillati</taxon>
        <taxon>Actinomycetota</taxon>
        <taxon>Actinomycetes</taxon>
        <taxon>Kitasatosporales</taxon>
        <taxon>Streptomycetaceae</taxon>
        <taxon>Streptomyces</taxon>
    </lineage>
</organism>
<evidence type="ECO:0000313" key="10">
    <source>
        <dbReference type="Proteomes" id="UP000677413"/>
    </source>
</evidence>
<evidence type="ECO:0000256" key="2">
    <source>
        <dbReference type="ARBA" id="ARBA00010790"/>
    </source>
</evidence>
<dbReference type="Pfam" id="PF05199">
    <property type="entry name" value="GMC_oxred_C"/>
    <property type="match status" value="1"/>
</dbReference>
<dbReference type="GO" id="GO:0050660">
    <property type="term" value="F:flavin adenine dinucleotide binding"/>
    <property type="evidence" value="ECO:0007669"/>
    <property type="project" value="InterPro"/>
</dbReference>
<evidence type="ECO:0000313" key="9">
    <source>
        <dbReference type="EMBL" id="MBQ0850756.1"/>
    </source>
</evidence>
<feature type="domain" description="Glucose-methanol-choline oxidoreductase N-terminal" evidence="7">
    <location>
        <begin position="81"/>
        <end position="104"/>
    </location>
</feature>
<evidence type="ECO:0000259" key="8">
    <source>
        <dbReference type="PROSITE" id="PS00624"/>
    </source>
</evidence>
<evidence type="ECO:0000256" key="4">
    <source>
        <dbReference type="ARBA" id="ARBA00022827"/>
    </source>
</evidence>
<dbReference type="GO" id="GO:0016614">
    <property type="term" value="F:oxidoreductase activity, acting on CH-OH group of donors"/>
    <property type="evidence" value="ECO:0007669"/>
    <property type="project" value="InterPro"/>
</dbReference>
<accession>A0A940XV78</accession>
<dbReference type="PANTHER" id="PTHR11552:SF147">
    <property type="entry name" value="CHOLINE DEHYDROGENASE, MITOCHONDRIAL"/>
    <property type="match status" value="1"/>
</dbReference>
<dbReference type="SUPFAM" id="SSF51905">
    <property type="entry name" value="FAD/NAD(P)-binding domain"/>
    <property type="match status" value="1"/>
</dbReference>
<comment type="caution">
    <text evidence="9">The sequence shown here is derived from an EMBL/GenBank/DDBJ whole genome shotgun (WGS) entry which is preliminary data.</text>
</comment>
<keyword evidence="4 5" id="KW-0274">FAD</keyword>
<name>A0A940XV78_9ACTN</name>
<dbReference type="PROSITE" id="PS00624">
    <property type="entry name" value="GMC_OXRED_2"/>
    <property type="match status" value="1"/>
</dbReference>
<dbReference type="RefSeq" id="WP_210885036.1">
    <property type="nucleotide sequence ID" value="NZ_JAGPYQ010000001.1"/>
</dbReference>
<evidence type="ECO:0000259" key="7">
    <source>
        <dbReference type="PROSITE" id="PS00623"/>
    </source>
</evidence>
<comment type="cofactor">
    <cofactor evidence="1 5">
        <name>FAD</name>
        <dbReference type="ChEBI" id="CHEBI:57692"/>
    </cofactor>
</comment>
<dbReference type="PANTHER" id="PTHR11552">
    <property type="entry name" value="GLUCOSE-METHANOL-CHOLINE GMC OXIDOREDUCTASE"/>
    <property type="match status" value="1"/>
</dbReference>
<dbReference type="InterPro" id="IPR007867">
    <property type="entry name" value="GMC_OxRtase_C"/>
</dbReference>
<reference evidence="9 10" key="1">
    <citation type="submission" date="2021-04" db="EMBL/GenBank/DDBJ databases">
        <authorList>
            <person name="Tang X."/>
            <person name="Zhou X."/>
            <person name="Chen X."/>
            <person name="Cernava T."/>
            <person name="Zhang C."/>
        </authorList>
    </citation>
    <scope>NUCLEOTIDE SEQUENCE [LARGE SCALE GENOMIC DNA]</scope>
    <source>
        <strain evidence="9 10">BH-SS-21</strain>
    </source>
</reference>
<dbReference type="AlphaFoldDB" id="A0A940XV78"/>
<proteinExistence type="inferred from homology"/>
<dbReference type="Proteomes" id="UP000677413">
    <property type="component" value="Unassembled WGS sequence"/>
</dbReference>
<keyword evidence="3 6" id="KW-0285">Flavoprotein</keyword>
<dbReference type="Gene3D" id="3.50.50.60">
    <property type="entry name" value="FAD/NAD(P)-binding domain"/>
    <property type="match status" value="1"/>
</dbReference>
<feature type="binding site" evidence="5">
    <location>
        <begin position="91"/>
        <end position="94"/>
    </location>
    <ligand>
        <name>FAD</name>
        <dbReference type="ChEBI" id="CHEBI:57692"/>
    </ligand>
</feature>
<evidence type="ECO:0000256" key="3">
    <source>
        <dbReference type="ARBA" id="ARBA00022630"/>
    </source>
</evidence>
<comment type="similarity">
    <text evidence="2 6">Belongs to the GMC oxidoreductase family.</text>
</comment>
<evidence type="ECO:0000256" key="5">
    <source>
        <dbReference type="PIRSR" id="PIRSR000137-2"/>
    </source>
</evidence>
<feature type="binding site" evidence="5">
    <location>
        <position position="83"/>
    </location>
    <ligand>
        <name>FAD</name>
        <dbReference type="ChEBI" id="CHEBI:57692"/>
    </ligand>
</feature>
<keyword evidence="10" id="KW-1185">Reference proteome</keyword>
<feature type="domain" description="Glucose-methanol-choline oxidoreductase N-terminal" evidence="8">
    <location>
        <begin position="253"/>
        <end position="267"/>
    </location>
</feature>
<dbReference type="PIRSF" id="PIRSF000137">
    <property type="entry name" value="Alcohol_oxidase"/>
    <property type="match status" value="1"/>
</dbReference>
<dbReference type="EMBL" id="JAGPYQ010000001">
    <property type="protein sequence ID" value="MBQ0850756.1"/>
    <property type="molecule type" value="Genomic_DNA"/>
</dbReference>
<dbReference type="InterPro" id="IPR036188">
    <property type="entry name" value="FAD/NAD-bd_sf"/>
</dbReference>
<dbReference type="InterPro" id="IPR012132">
    <property type="entry name" value="GMC_OxRdtase"/>
</dbReference>
<dbReference type="SUPFAM" id="SSF54373">
    <property type="entry name" value="FAD-linked reductases, C-terminal domain"/>
    <property type="match status" value="1"/>
</dbReference>
<evidence type="ECO:0000256" key="1">
    <source>
        <dbReference type="ARBA" id="ARBA00001974"/>
    </source>
</evidence>
<dbReference type="PROSITE" id="PS00623">
    <property type="entry name" value="GMC_OXRED_1"/>
    <property type="match status" value="1"/>
</dbReference>
<dbReference type="Gene3D" id="3.30.560.10">
    <property type="entry name" value="Glucose Oxidase, domain 3"/>
    <property type="match status" value="1"/>
</dbReference>